<dbReference type="Gene3D" id="3.40.50.1220">
    <property type="entry name" value="TPP-binding domain"/>
    <property type="match status" value="2"/>
</dbReference>
<dbReference type="GO" id="GO:0046872">
    <property type="term" value="F:metal ion binding"/>
    <property type="evidence" value="ECO:0007669"/>
    <property type="project" value="UniProtKB-KW"/>
</dbReference>
<comment type="caution">
    <text evidence="7">The sequence shown here is derived from an EMBL/GenBank/DDBJ whole genome shotgun (WGS) entry which is preliminary data.</text>
</comment>
<evidence type="ECO:0000313" key="7">
    <source>
        <dbReference type="EMBL" id="KRX01712.1"/>
    </source>
</evidence>
<dbReference type="InterPro" id="IPR029035">
    <property type="entry name" value="DHS-like_NAD/FAD-binding_dom"/>
</dbReference>
<gene>
    <name evidence="7" type="ORF">PPERSA_01582</name>
</gene>
<feature type="binding site" evidence="3">
    <location>
        <position position="466"/>
    </location>
    <ligand>
        <name>Zn(2+)</name>
        <dbReference type="ChEBI" id="CHEBI:29105"/>
    </ligand>
</feature>
<dbReference type="InterPro" id="IPR050134">
    <property type="entry name" value="NAD-dep_sirtuin_deacylases"/>
</dbReference>
<feature type="compositionally biased region" description="Polar residues" evidence="5">
    <location>
        <begin position="1"/>
        <end position="21"/>
    </location>
</feature>
<keyword evidence="1" id="KW-0808">Transferase</keyword>
<dbReference type="SUPFAM" id="SSF52467">
    <property type="entry name" value="DHS-like NAD/FAD-binding domain"/>
    <property type="match status" value="2"/>
</dbReference>
<feature type="binding site" evidence="3">
    <location>
        <position position="511"/>
    </location>
    <ligand>
        <name>Zn(2+)</name>
        <dbReference type="ChEBI" id="CHEBI:29105"/>
    </ligand>
</feature>
<dbReference type="FunCoup" id="A0A0V0QI41">
    <property type="interactions" value="85"/>
</dbReference>
<feature type="region of interest" description="Disordered" evidence="5">
    <location>
        <begin position="1"/>
        <end position="60"/>
    </location>
</feature>
<feature type="compositionally biased region" description="Acidic residues" evidence="5">
    <location>
        <begin position="76"/>
        <end position="86"/>
    </location>
</feature>
<feature type="region of interest" description="Disordered" evidence="5">
    <location>
        <begin position="73"/>
        <end position="95"/>
    </location>
</feature>
<evidence type="ECO:0000256" key="5">
    <source>
        <dbReference type="SAM" id="MobiDB-lite"/>
    </source>
</evidence>
<sequence>MQSQDNNYPNNQINDSKILSKSENNNNYDNSNIQQNEEALKKEAKLNDDKNQFNDENEKKQMQLDYIQQYMQNDNQDSESSEDEGDEKFYIDPDSPSFQKMIQKKKQLKQALKQQLAQQGGENDLQNQEIIKRIQNEINEILEKGEIMEDEGQNSNLQNKQEKLAIINEDLAQDQNSFSITSESQESKTEIGIISENNELSETTNSIIDEEGENSDNNNNYNNSGEQSKNEEQQNIQRKQQENSQEMEEQNDFEDSDVLYGNEFQDIEDEIYQELRKRYERENALKTTKVYGTAKQSNIEQCREILNKSNQIIFLTGAGISVASGIKTYRGEGSIPGNIINGKFYSNETLATKFFMKNNSEVFWKNFLDFYGMLDGKSPSSSHQAIAKVQCKYENQNQIQENNKQSKKVMVITQNVDNLHCKAYLSQKKTIDQNYMGQYFYEQRFPSVMNPPNIYQIHGNYFMGRCSEECCAKLFRFSKEELQILQSGKIPMCPFCNKATVRPQVLYFDECYNEIQYKIDSLQRELDLNKILEDNSSVSSYESQDMDDIYDIESENENENQNINDKNIQNLSDQEKNSQLNVDEIQTKQNVQMQEQQPQILENLDRQLENNQNQIKNEQIIQEKEKIEVENQKDSQGQEKQIINQQKQIERVEKVEKIQNVKSCLVVIGTMLETNFARQLVNLFVQRKQYIIEINIKSIIKAGHNTYNLSGKSEEIVPQILKDLIQDQP</sequence>
<protein>
    <recommendedName>
        <fullName evidence="6">Deacetylase sirtuin-type domain-containing protein</fullName>
    </recommendedName>
</protein>
<keyword evidence="3" id="KW-0862">Zinc</keyword>
<feature type="binding site" evidence="3">
    <location>
        <position position="493"/>
    </location>
    <ligand>
        <name>Zn(2+)</name>
        <dbReference type="ChEBI" id="CHEBI:29105"/>
    </ligand>
</feature>
<dbReference type="Pfam" id="PF02146">
    <property type="entry name" value="SIR2"/>
    <property type="match status" value="1"/>
</dbReference>
<feature type="coiled-coil region" evidence="4">
    <location>
        <begin position="568"/>
        <end position="630"/>
    </location>
</feature>
<evidence type="ECO:0000256" key="3">
    <source>
        <dbReference type="PROSITE-ProRule" id="PRU00236"/>
    </source>
</evidence>
<feature type="compositionally biased region" description="Acidic residues" evidence="5">
    <location>
        <begin position="245"/>
        <end position="257"/>
    </location>
</feature>
<keyword evidence="3" id="KW-0479">Metal-binding</keyword>
<evidence type="ECO:0000256" key="1">
    <source>
        <dbReference type="ARBA" id="ARBA00022679"/>
    </source>
</evidence>
<dbReference type="PROSITE" id="PS50305">
    <property type="entry name" value="SIRTUIN"/>
    <property type="match status" value="1"/>
</dbReference>
<feature type="binding site" evidence="3">
    <location>
        <position position="471"/>
    </location>
    <ligand>
        <name>Zn(2+)</name>
        <dbReference type="ChEBI" id="CHEBI:29105"/>
    </ligand>
</feature>
<dbReference type="PANTHER" id="PTHR11085">
    <property type="entry name" value="NAD-DEPENDENT PROTEIN DEACYLASE SIRTUIN-5, MITOCHONDRIAL-RELATED"/>
    <property type="match status" value="1"/>
</dbReference>
<dbReference type="InParanoid" id="A0A0V0QI41"/>
<dbReference type="Gene3D" id="3.30.1600.10">
    <property type="entry name" value="SIR2/SIRT2 'Small Domain"/>
    <property type="match status" value="1"/>
</dbReference>
<dbReference type="InterPro" id="IPR026591">
    <property type="entry name" value="Sirtuin_cat_small_dom_sf"/>
</dbReference>
<proteinExistence type="predicted"/>
<evidence type="ECO:0000256" key="2">
    <source>
        <dbReference type="ARBA" id="ARBA00023027"/>
    </source>
</evidence>
<keyword evidence="4" id="KW-0175">Coiled coil</keyword>
<accession>A0A0V0QI41</accession>
<reference evidence="7 8" key="1">
    <citation type="journal article" date="2015" name="Sci. Rep.">
        <title>Genome of the facultative scuticociliatosis pathogen Pseudocohnilembus persalinus provides insight into its virulence through horizontal gene transfer.</title>
        <authorList>
            <person name="Xiong J."/>
            <person name="Wang G."/>
            <person name="Cheng J."/>
            <person name="Tian M."/>
            <person name="Pan X."/>
            <person name="Warren A."/>
            <person name="Jiang C."/>
            <person name="Yuan D."/>
            <person name="Miao W."/>
        </authorList>
    </citation>
    <scope>NUCLEOTIDE SEQUENCE [LARGE SCALE GENOMIC DNA]</scope>
    <source>
        <strain evidence="7">36N120E</strain>
    </source>
</reference>
<dbReference type="PANTHER" id="PTHR11085:SF10">
    <property type="entry name" value="NAD-DEPENDENT PROTEIN DEACYLASE SIRTUIN-5, MITOCHONDRIAL-RELATED"/>
    <property type="match status" value="1"/>
</dbReference>
<feature type="active site" description="Proton acceptor" evidence="3">
    <location>
        <position position="458"/>
    </location>
</feature>
<dbReference type="GO" id="GO:0070403">
    <property type="term" value="F:NAD+ binding"/>
    <property type="evidence" value="ECO:0007669"/>
    <property type="project" value="InterPro"/>
</dbReference>
<feature type="compositionally biased region" description="Low complexity" evidence="5">
    <location>
        <begin position="215"/>
        <end position="226"/>
    </location>
</feature>
<feature type="coiled-coil region" evidence="4">
    <location>
        <begin position="98"/>
        <end position="177"/>
    </location>
</feature>
<organism evidence="7 8">
    <name type="scientific">Pseudocohnilembus persalinus</name>
    <name type="common">Ciliate</name>
    <dbReference type="NCBI Taxonomy" id="266149"/>
    <lineage>
        <taxon>Eukaryota</taxon>
        <taxon>Sar</taxon>
        <taxon>Alveolata</taxon>
        <taxon>Ciliophora</taxon>
        <taxon>Intramacronucleata</taxon>
        <taxon>Oligohymenophorea</taxon>
        <taxon>Scuticociliatia</taxon>
        <taxon>Philasterida</taxon>
        <taxon>Pseudocohnilembidae</taxon>
        <taxon>Pseudocohnilembus</taxon>
    </lineage>
</organism>
<keyword evidence="2" id="KW-0520">NAD</keyword>
<dbReference type="GO" id="GO:0017136">
    <property type="term" value="F:histone deacetylase activity, NAD-dependent"/>
    <property type="evidence" value="ECO:0007669"/>
    <property type="project" value="TreeGrafter"/>
</dbReference>
<dbReference type="GO" id="GO:0005634">
    <property type="term" value="C:nucleus"/>
    <property type="evidence" value="ECO:0007669"/>
    <property type="project" value="TreeGrafter"/>
</dbReference>
<evidence type="ECO:0000313" key="8">
    <source>
        <dbReference type="Proteomes" id="UP000054937"/>
    </source>
</evidence>
<feature type="compositionally biased region" description="Basic and acidic residues" evidence="5">
    <location>
        <begin position="38"/>
        <end position="60"/>
    </location>
</feature>
<feature type="region of interest" description="Disordered" evidence="5">
    <location>
        <begin position="178"/>
        <end position="257"/>
    </location>
</feature>
<feature type="compositionally biased region" description="Low complexity" evidence="5">
    <location>
        <begin position="22"/>
        <end position="37"/>
    </location>
</feature>
<dbReference type="Proteomes" id="UP000054937">
    <property type="component" value="Unassembled WGS sequence"/>
</dbReference>
<dbReference type="EMBL" id="LDAU01000166">
    <property type="protein sequence ID" value="KRX01712.1"/>
    <property type="molecule type" value="Genomic_DNA"/>
</dbReference>
<dbReference type="InterPro" id="IPR026590">
    <property type="entry name" value="Ssirtuin_cat_dom"/>
</dbReference>
<dbReference type="AlphaFoldDB" id="A0A0V0QI41"/>
<evidence type="ECO:0000256" key="4">
    <source>
        <dbReference type="SAM" id="Coils"/>
    </source>
</evidence>
<dbReference type="InterPro" id="IPR003000">
    <property type="entry name" value="Sirtuin"/>
</dbReference>
<dbReference type="OrthoDB" id="424302at2759"/>
<keyword evidence="8" id="KW-1185">Reference proteome</keyword>
<evidence type="ECO:0000259" key="6">
    <source>
        <dbReference type="PROSITE" id="PS50305"/>
    </source>
</evidence>
<feature type="domain" description="Deacetylase sirtuin-type" evidence="6">
    <location>
        <begin position="292"/>
        <end position="727"/>
    </location>
</feature>
<feature type="compositionally biased region" description="Polar residues" evidence="5">
    <location>
        <begin position="195"/>
        <end position="207"/>
    </location>
</feature>
<name>A0A0V0QI41_PSEPJ</name>